<dbReference type="InterPro" id="IPR003593">
    <property type="entry name" value="AAA+_ATPase"/>
</dbReference>
<protein>
    <submittedName>
        <fullName evidence="6">ABC transporter ATP-binding protein</fullName>
    </submittedName>
</protein>
<evidence type="ECO:0000256" key="2">
    <source>
        <dbReference type="ARBA" id="ARBA00022448"/>
    </source>
</evidence>
<organism evidence="6 7">
    <name type="scientific">Actinomyces urogenitalis</name>
    <dbReference type="NCBI Taxonomy" id="103621"/>
    <lineage>
        <taxon>Bacteria</taxon>
        <taxon>Bacillati</taxon>
        <taxon>Actinomycetota</taxon>
        <taxon>Actinomycetes</taxon>
        <taxon>Actinomycetales</taxon>
        <taxon>Actinomycetaceae</taxon>
        <taxon>Actinomyces</taxon>
    </lineage>
</organism>
<dbReference type="CDD" id="cd03268">
    <property type="entry name" value="ABC_BcrA_bacitracin_resist"/>
    <property type="match status" value="1"/>
</dbReference>
<dbReference type="AlphaFoldDB" id="A0A2I1KQY6"/>
<dbReference type="GO" id="GO:0016887">
    <property type="term" value="F:ATP hydrolysis activity"/>
    <property type="evidence" value="ECO:0007669"/>
    <property type="project" value="InterPro"/>
</dbReference>
<dbReference type="InterPro" id="IPR027417">
    <property type="entry name" value="P-loop_NTPase"/>
</dbReference>
<evidence type="ECO:0000259" key="5">
    <source>
        <dbReference type="PROSITE" id="PS50893"/>
    </source>
</evidence>
<keyword evidence="3" id="KW-0547">Nucleotide-binding</keyword>
<evidence type="ECO:0000256" key="3">
    <source>
        <dbReference type="ARBA" id="ARBA00022741"/>
    </source>
</evidence>
<dbReference type="Proteomes" id="UP000234778">
    <property type="component" value="Unassembled WGS sequence"/>
</dbReference>
<gene>
    <name evidence="6" type="ORF">CYJ26_09585</name>
</gene>
<evidence type="ECO:0000313" key="6">
    <source>
        <dbReference type="EMBL" id="PKY98045.1"/>
    </source>
</evidence>
<keyword evidence="4 6" id="KW-0067">ATP-binding</keyword>
<feature type="domain" description="ABC transporter" evidence="5">
    <location>
        <begin position="2"/>
        <end position="227"/>
    </location>
</feature>
<dbReference type="InterPro" id="IPR003439">
    <property type="entry name" value="ABC_transporter-like_ATP-bd"/>
</dbReference>
<proteinExistence type="inferred from homology"/>
<dbReference type="PROSITE" id="PS50893">
    <property type="entry name" value="ABC_TRANSPORTER_2"/>
    <property type="match status" value="1"/>
</dbReference>
<dbReference type="SUPFAM" id="SSF52540">
    <property type="entry name" value="P-loop containing nucleoside triphosphate hydrolases"/>
    <property type="match status" value="1"/>
</dbReference>
<dbReference type="EMBL" id="PKHA01000012">
    <property type="protein sequence ID" value="PKY98045.1"/>
    <property type="molecule type" value="Genomic_DNA"/>
</dbReference>
<dbReference type="PANTHER" id="PTHR43335:SF4">
    <property type="entry name" value="ABC TRANSPORTER, ATP-BINDING PROTEIN"/>
    <property type="match status" value="1"/>
</dbReference>
<dbReference type="RefSeq" id="WP_034236201.1">
    <property type="nucleotide sequence ID" value="NZ_JAHAIH010000017.1"/>
</dbReference>
<dbReference type="GeneID" id="81709184"/>
<evidence type="ECO:0000313" key="7">
    <source>
        <dbReference type="Proteomes" id="UP000234778"/>
    </source>
</evidence>
<name>A0A2I1KQY6_9ACTO</name>
<evidence type="ECO:0000256" key="1">
    <source>
        <dbReference type="ARBA" id="ARBA00005417"/>
    </source>
</evidence>
<comment type="caution">
    <text evidence="6">The sequence shown here is derived from an EMBL/GenBank/DDBJ whole genome shotgun (WGS) entry which is preliminary data.</text>
</comment>
<dbReference type="SMART" id="SM00382">
    <property type="entry name" value="AAA"/>
    <property type="match status" value="1"/>
</dbReference>
<reference evidence="6 7" key="1">
    <citation type="submission" date="2017-12" db="EMBL/GenBank/DDBJ databases">
        <title>Phylogenetic diversity of female urinary microbiome.</title>
        <authorList>
            <person name="Thomas-White K."/>
            <person name="Wolfe A.J."/>
        </authorList>
    </citation>
    <scope>NUCLEOTIDE SEQUENCE [LARGE SCALE GENOMIC DNA]</scope>
    <source>
        <strain evidence="6 7">UMB0319</strain>
    </source>
</reference>
<keyword evidence="2" id="KW-0813">Transport</keyword>
<dbReference type="GO" id="GO:0005524">
    <property type="term" value="F:ATP binding"/>
    <property type="evidence" value="ECO:0007669"/>
    <property type="project" value="UniProtKB-KW"/>
</dbReference>
<dbReference type="Gene3D" id="3.40.50.300">
    <property type="entry name" value="P-loop containing nucleotide triphosphate hydrolases"/>
    <property type="match status" value="1"/>
</dbReference>
<evidence type="ECO:0000256" key="4">
    <source>
        <dbReference type="ARBA" id="ARBA00022840"/>
    </source>
</evidence>
<comment type="similarity">
    <text evidence="1">Belongs to the ABC transporter superfamily.</text>
</comment>
<sequence>MIEATGLTKRYGNKTAVDSISFTVQPGTVTGFLGPNGAGKSTTMRMIMGLDKPTSGTVKVNGRAYRDLAAPLCEVGALLDAKGLHGSRSARAHLTQLAVSNGIPTTRVDEVLELTGLTPVAKKRVKGFSLGMGQRLGIAAALLGDPQVLIFDEPVNGLDPEGVKWVRETCRNLAADGRTVFISSHLMSEMALTADHLIIIGRGKILTQGPVQEVIASAASDTVRIVSPSAPALAEAMSRAGLDVRSTGADSLMTTAPAARVGEIAAAQGIVLHELHTQHASLEEAYLELTGGEVEYATGQAGQAPAMAPAATHA</sequence>
<accession>A0A2I1KQY6</accession>
<dbReference type="PANTHER" id="PTHR43335">
    <property type="entry name" value="ABC TRANSPORTER, ATP-BINDING PROTEIN"/>
    <property type="match status" value="1"/>
</dbReference>
<dbReference type="Pfam" id="PF00005">
    <property type="entry name" value="ABC_tran"/>
    <property type="match status" value="1"/>
</dbReference>